<dbReference type="Gene3D" id="2.70.98.70">
    <property type="match status" value="1"/>
</dbReference>
<dbReference type="AlphaFoldDB" id="A0A0F9J7Z0"/>
<organism evidence="1">
    <name type="scientific">marine sediment metagenome</name>
    <dbReference type="NCBI Taxonomy" id="412755"/>
    <lineage>
        <taxon>unclassified sequences</taxon>
        <taxon>metagenomes</taxon>
        <taxon>ecological metagenomes</taxon>
    </lineage>
</organism>
<accession>A0A0F9J7Z0</accession>
<reference evidence="1" key="1">
    <citation type="journal article" date="2015" name="Nature">
        <title>Complex archaea that bridge the gap between prokaryotes and eukaryotes.</title>
        <authorList>
            <person name="Spang A."/>
            <person name="Saw J.H."/>
            <person name="Jorgensen S.L."/>
            <person name="Zaremba-Niedzwiedzka K."/>
            <person name="Martijn J."/>
            <person name="Lind A.E."/>
            <person name="van Eijk R."/>
            <person name="Schleper C."/>
            <person name="Guy L."/>
            <person name="Ettema T.J."/>
        </authorList>
    </citation>
    <scope>NUCLEOTIDE SEQUENCE</scope>
</reference>
<evidence type="ECO:0008006" key="2">
    <source>
        <dbReference type="Google" id="ProtNLM"/>
    </source>
</evidence>
<dbReference type="InterPro" id="IPR013424">
    <property type="entry name" value="Ice-binding_C"/>
</dbReference>
<dbReference type="NCBIfam" id="TIGR02595">
    <property type="entry name" value="PEP_CTERM"/>
    <property type="match status" value="1"/>
</dbReference>
<name>A0A0F9J7Z0_9ZZZZ</name>
<proteinExistence type="predicted"/>
<dbReference type="EMBL" id="LAZR01012102">
    <property type="protein sequence ID" value="KKM41863.1"/>
    <property type="molecule type" value="Genomic_DNA"/>
</dbReference>
<dbReference type="SUPFAM" id="SSF48230">
    <property type="entry name" value="Chondroitin AC/alginate lyase"/>
    <property type="match status" value="1"/>
</dbReference>
<comment type="caution">
    <text evidence="1">The sequence shown here is derived from an EMBL/GenBank/DDBJ whole genome shotgun (WGS) entry which is preliminary data.</text>
</comment>
<dbReference type="InterPro" id="IPR008929">
    <property type="entry name" value="Chondroitin_lyas"/>
</dbReference>
<evidence type="ECO:0000313" key="1">
    <source>
        <dbReference type="EMBL" id="KKM41863.1"/>
    </source>
</evidence>
<gene>
    <name evidence="1" type="ORF">LCGC14_1563490</name>
</gene>
<sequence>MTVKRQVLMLMTLLTHVVTGAPASAQSVTVVDEHPRLVFRPAGTAGARTFQDVRDMYNANGGVNAYRDEVSGWLASTADWGTYQPAHDASRYVTTGDLAYAEKALDRMVSSSLSYYGTEGDKERGVSWALAYDWIYSAWDGAAAPPANLSGKLATVEGKLASWVGSAINDLNSGSPSLWHGRASMGALAWTVTMALPASDPAYDYYRERAWFHWQRALKAVHTAGAWPEGPTYWSHRRAITFPLAVSTYQSAVASSLPLEVADPVGDLRTLGLWTAYTERGDGTFNRYGDVAWFVDINGDDYGRIGRSLDMYASITGDPALAAFAEHGRGYKRPLYDGQHGWAYPITFNPYLPKPAGFDPANPAASLERELPKAMLFGREGTGFVAMRQGWSPGDTQITFKAGDYLAHHQHYDQGTFTIFKNTPLAINTGGYGPFGGTAYTGTHRLNYYVRTVASNSILIQRPDEIWDPEWSAPPPGGYTNDGGQRVVHATGGKVRSVEWWSARKTTGENYETGDITAFANVDGDYTYTAGDITRAYNSTLYDSEDQGGKVSLVTRQVLWLQDVDALVVFDRVNSTNAGYKKKWLLHTPNKMIGGTEVVAVGSPDNGIIEVDGGTIAGNTLSMTNGDGKLFLQVVLPASYTINKVGGVDFRYYVEDDGNDADGYDGSNHQGEYVEQSYNDYGDWRIEVSPAQPSTFDTFLNVLSPRDATVAGVDPAELLLADSTLTVVQLGERIVGVGTGGTIDVAESYDLSEGGTFRHIIVDLLPGQWFRVDIEGEDGLGDVLILTANDAGVLAFVDTAAGPHGVSLTPIPEPGVAILLGVGAAAGLWRRRRTVPR</sequence>
<protein>
    <recommendedName>
        <fullName evidence="2">PEP-CTERM protein-sorting domain-containing protein</fullName>
    </recommendedName>
</protein>
<dbReference type="Gene3D" id="1.50.10.100">
    <property type="entry name" value="Chondroitin AC/alginate lyase"/>
    <property type="match status" value="1"/>
</dbReference>